<dbReference type="CDD" id="cd03260">
    <property type="entry name" value="ABC_PstB_phosphate_transporter"/>
    <property type="match status" value="1"/>
</dbReference>
<keyword evidence="4 6" id="KW-0067">ATP-binding</keyword>
<organism evidence="6 7">
    <name type="scientific">Nitratidesulfovibrio liaohensis</name>
    <dbReference type="NCBI Taxonomy" id="2604158"/>
    <lineage>
        <taxon>Bacteria</taxon>
        <taxon>Pseudomonadati</taxon>
        <taxon>Thermodesulfobacteriota</taxon>
        <taxon>Desulfovibrionia</taxon>
        <taxon>Desulfovibrionales</taxon>
        <taxon>Desulfovibrionaceae</taxon>
        <taxon>Nitratidesulfovibrio</taxon>
    </lineage>
</organism>
<evidence type="ECO:0000256" key="1">
    <source>
        <dbReference type="ARBA" id="ARBA00022448"/>
    </source>
</evidence>
<accession>A0ABY9QZ61</accession>
<dbReference type="SMART" id="SM00382">
    <property type="entry name" value="AAA"/>
    <property type="match status" value="1"/>
</dbReference>
<dbReference type="InterPro" id="IPR017871">
    <property type="entry name" value="ABC_transporter-like_CS"/>
</dbReference>
<dbReference type="PANTHER" id="PTHR43423">
    <property type="entry name" value="ABC TRANSPORTER I FAMILY MEMBER 17"/>
    <property type="match status" value="1"/>
</dbReference>
<sequence>MELNIRDPEPGLRVTGLCVSFHGRPAVKDASLDLPRIGVTVLLGRSGSGKTTFLRALNRLNECFPGCETTGSILLYPGGPHGGRHADGTPGTPCDVPGPDGPCDVLGPDGPCDVLGPDGPALTELRRRVGMVFQTPNVLPMSIRRNLLLPLELVRGPLPDAPARMQAVLTDVGLWDDVRQRLDRPAAQLSGGQQQRLCLARMLILQPDVLLLDEPTASLDAATTRDVEQLVRRLATDRPVLMVSHSLGQTMRLADRVVIFADGRPQREFTPADLDGDAGREALMQTLL</sequence>
<name>A0ABY9QZ61_9BACT</name>
<evidence type="ECO:0000256" key="4">
    <source>
        <dbReference type="ARBA" id="ARBA00022840"/>
    </source>
</evidence>
<protein>
    <submittedName>
        <fullName evidence="6">Phosphate ABC transporter ATP-binding protein</fullName>
    </submittedName>
</protein>
<evidence type="ECO:0000313" key="7">
    <source>
        <dbReference type="Proteomes" id="UP001180616"/>
    </source>
</evidence>
<dbReference type="Pfam" id="PF00005">
    <property type="entry name" value="ABC_tran"/>
    <property type="match status" value="2"/>
</dbReference>
<proteinExistence type="predicted"/>
<feature type="domain" description="ABC transporter" evidence="5">
    <location>
        <begin position="12"/>
        <end position="287"/>
    </location>
</feature>
<dbReference type="EMBL" id="CP133659">
    <property type="protein sequence ID" value="WMW64825.1"/>
    <property type="molecule type" value="Genomic_DNA"/>
</dbReference>
<evidence type="ECO:0000313" key="6">
    <source>
        <dbReference type="EMBL" id="WMW64825.1"/>
    </source>
</evidence>
<dbReference type="PANTHER" id="PTHR43423:SF1">
    <property type="entry name" value="ABC TRANSPORTER I FAMILY MEMBER 17"/>
    <property type="match status" value="1"/>
</dbReference>
<keyword evidence="1" id="KW-0813">Transport</keyword>
<evidence type="ECO:0000256" key="3">
    <source>
        <dbReference type="ARBA" id="ARBA00022741"/>
    </source>
</evidence>
<dbReference type="InterPro" id="IPR027417">
    <property type="entry name" value="P-loop_NTPase"/>
</dbReference>
<reference evidence="6" key="1">
    <citation type="submission" date="2023-09" db="EMBL/GenBank/DDBJ databases">
        <authorList>
            <consortium name="CW5 consortium"/>
            <person name="Lu C.-W."/>
        </authorList>
    </citation>
    <scope>NUCLEOTIDE SEQUENCE</scope>
    <source>
        <strain evidence="6">KPS</strain>
    </source>
</reference>
<dbReference type="InterPro" id="IPR003439">
    <property type="entry name" value="ABC_transporter-like_ATP-bd"/>
</dbReference>
<dbReference type="InterPro" id="IPR003593">
    <property type="entry name" value="AAA+_ATPase"/>
</dbReference>
<dbReference type="GO" id="GO:0005524">
    <property type="term" value="F:ATP binding"/>
    <property type="evidence" value="ECO:0007669"/>
    <property type="project" value="UniProtKB-KW"/>
</dbReference>
<dbReference type="SUPFAM" id="SSF52540">
    <property type="entry name" value="P-loop containing nucleoside triphosphate hydrolases"/>
    <property type="match status" value="1"/>
</dbReference>
<dbReference type="PROSITE" id="PS00211">
    <property type="entry name" value="ABC_TRANSPORTER_1"/>
    <property type="match status" value="1"/>
</dbReference>
<dbReference type="RefSeq" id="WP_309540889.1">
    <property type="nucleotide sequence ID" value="NZ_CP133659.1"/>
</dbReference>
<evidence type="ECO:0000259" key="5">
    <source>
        <dbReference type="PROSITE" id="PS50893"/>
    </source>
</evidence>
<dbReference type="PROSITE" id="PS50893">
    <property type="entry name" value="ABC_TRANSPORTER_2"/>
    <property type="match status" value="1"/>
</dbReference>
<keyword evidence="2" id="KW-0592">Phosphate transport</keyword>
<keyword evidence="7" id="KW-1185">Reference proteome</keyword>
<gene>
    <name evidence="6" type="ORF">KPS_002891</name>
</gene>
<evidence type="ECO:0000256" key="2">
    <source>
        <dbReference type="ARBA" id="ARBA00022592"/>
    </source>
</evidence>
<dbReference type="Proteomes" id="UP001180616">
    <property type="component" value="Chromosome"/>
</dbReference>
<dbReference type="Gene3D" id="3.40.50.300">
    <property type="entry name" value="P-loop containing nucleotide triphosphate hydrolases"/>
    <property type="match status" value="1"/>
</dbReference>
<dbReference type="InterPro" id="IPR005670">
    <property type="entry name" value="PstB-like"/>
</dbReference>
<keyword evidence="3" id="KW-0547">Nucleotide-binding</keyword>